<evidence type="ECO:0000256" key="2">
    <source>
        <dbReference type="ARBA" id="ARBA00011980"/>
    </source>
</evidence>
<dbReference type="GO" id="GO:0005886">
    <property type="term" value="C:plasma membrane"/>
    <property type="evidence" value="ECO:0007669"/>
    <property type="project" value="TreeGrafter"/>
</dbReference>
<evidence type="ECO:0000313" key="12">
    <source>
        <dbReference type="EMBL" id="KAF0299442.1"/>
    </source>
</evidence>
<dbReference type="Gene3D" id="1.20.120.1240">
    <property type="entry name" value="Dynamin, middle domain"/>
    <property type="match status" value="1"/>
</dbReference>
<accession>A0A6A4W921</accession>
<evidence type="ECO:0000256" key="5">
    <source>
        <dbReference type="ARBA" id="ARBA00022801"/>
    </source>
</evidence>
<feature type="compositionally biased region" description="Low complexity" evidence="8">
    <location>
        <begin position="568"/>
        <end position="577"/>
    </location>
</feature>
<dbReference type="Gene3D" id="2.30.29.30">
    <property type="entry name" value="Pleckstrin-homology domain (PH domain)/Phosphotyrosine-binding domain (PTB)"/>
    <property type="match status" value="1"/>
</dbReference>
<dbReference type="PROSITE" id="PS51388">
    <property type="entry name" value="GED"/>
    <property type="match status" value="1"/>
</dbReference>
<evidence type="ECO:0000256" key="7">
    <source>
        <dbReference type="ARBA" id="ARBA00023212"/>
    </source>
</evidence>
<dbReference type="InterPro" id="IPR000375">
    <property type="entry name" value="Dynamin_stalk"/>
</dbReference>
<feature type="compositionally biased region" description="Low complexity" evidence="8">
    <location>
        <begin position="593"/>
        <end position="606"/>
    </location>
</feature>
<feature type="region of interest" description="Disordered" evidence="8">
    <location>
        <begin position="434"/>
        <end position="453"/>
    </location>
</feature>
<dbReference type="EMBL" id="VIIS01001366">
    <property type="protein sequence ID" value="KAF0299442.1"/>
    <property type="molecule type" value="Genomic_DNA"/>
</dbReference>
<sequence>MEFSTIGVITKLDLMDDGTDAKDILENRTYPLRRGYVGVVNRSQRDIDGRKDIKAAMAAERKFFLSHPAYRAMADRMGTPYLQRVLNQQLSNHIKDTLPALRDKLQKQLLSMEKEVEEYKHFRPDDPSIKTKAMLQMIQQLQADFDRSIEGSGKGDGRINTAELSGGAKINRLFHERFPFEIVKMEFDEKELRKEIAFAIRNIHGIRVGLFTPDMAFEAIVKKQIERLKEPSLKCVDLVVQELTNVVRSCTDKMARYPRLRDETERIVCTFIRERESEVKRQIILLVDCELAYMNTNHEDFIGFANAQSQTENANKTGRKLGNQVIRKGFLGISNLGIMRGGSRDYWFVLTSESLSWFKDEEERDKKYMLPLDNLKVRDVESGFMSRRSAFAIFSPGGKNVYKDLKQLELSCETSEEMDSWKASFLRAGVYPEKEAPANGDEGNSEPSASLDPALERQVETIRNLVDSYMKIVTKTTGDLVPKTIMYMMINQCKTFIMGELLAHLYASGDQTSMMEESEEEAAKREEMLRMYHACKEALRIISSAQLACTAAPTSAAVNMDFANSTSSGPSPGVARRGPPPPAASRGPPPVPASSRPAPAIPSRPGGRQGLPPPLQPSRAGAPPPVPGRPR</sequence>
<evidence type="ECO:0000256" key="1">
    <source>
        <dbReference type="ARBA" id="ARBA00004245"/>
    </source>
</evidence>
<dbReference type="InterPro" id="IPR027417">
    <property type="entry name" value="P-loop_NTPase"/>
</dbReference>
<feature type="compositionally biased region" description="Pro residues" evidence="8">
    <location>
        <begin position="578"/>
        <end position="592"/>
    </location>
</feature>
<keyword evidence="7" id="KW-0206">Cytoskeleton</keyword>
<protein>
    <recommendedName>
        <fullName evidence="2">dynamin GTPase</fullName>
        <ecNumber evidence="2">3.6.5.5</ecNumber>
    </recommendedName>
</protein>
<keyword evidence="5" id="KW-0378">Hydrolase</keyword>
<dbReference type="Gene3D" id="3.40.50.300">
    <property type="entry name" value="P-loop containing nucleotide triphosphate hydrolases"/>
    <property type="match status" value="1"/>
</dbReference>
<keyword evidence="6" id="KW-0342">GTP-binding</keyword>
<dbReference type="GO" id="GO:0008017">
    <property type="term" value="F:microtubule binding"/>
    <property type="evidence" value="ECO:0007669"/>
    <property type="project" value="TreeGrafter"/>
</dbReference>
<dbReference type="InterPro" id="IPR022812">
    <property type="entry name" value="Dynamin"/>
</dbReference>
<feature type="domain" description="PH" evidence="9">
    <location>
        <begin position="324"/>
        <end position="430"/>
    </location>
</feature>
<dbReference type="GO" id="GO:0005737">
    <property type="term" value="C:cytoplasm"/>
    <property type="evidence" value="ECO:0007669"/>
    <property type="project" value="TreeGrafter"/>
</dbReference>
<name>A0A6A4W921_AMPAM</name>
<dbReference type="PROSITE" id="PS50003">
    <property type="entry name" value="PH_DOMAIN"/>
    <property type="match status" value="1"/>
</dbReference>
<dbReference type="GO" id="GO:0098793">
    <property type="term" value="C:presynapse"/>
    <property type="evidence" value="ECO:0007669"/>
    <property type="project" value="GOC"/>
</dbReference>
<dbReference type="GO" id="GO:0031623">
    <property type="term" value="P:receptor internalization"/>
    <property type="evidence" value="ECO:0007669"/>
    <property type="project" value="TreeGrafter"/>
</dbReference>
<organism evidence="12 13">
    <name type="scientific">Amphibalanus amphitrite</name>
    <name type="common">Striped barnacle</name>
    <name type="synonym">Balanus amphitrite</name>
    <dbReference type="NCBI Taxonomy" id="1232801"/>
    <lineage>
        <taxon>Eukaryota</taxon>
        <taxon>Metazoa</taxon>
        <taxon>Ecdysozoa</taxon>
        <taxon>Arthropoda</taxon>
        <taxon>Crustacea</taxon>
        <taxon>Multicrustacea</taxon>
        <taxon>Cirripedia</taxon>
        <taxon>Thoracica</taxon>
        <taxon>Thoracicalcarea</taxon>
        <taxon>Balanomorpha</taxon>
        <taxon>Balanoidea</taxon>
        <taxon>Balanidae</taxon>
        <taxon>Amphibalaninae</taxon>
        <taxon>Amphibalanus</taxon>
    </lineage>
</organism>
<dbReference type="FunFam" id="1.20.120.1240:FF:000008">
    <property type="entry name" value="dynamin-3 isoform X1"/>
    <property type="match status" value="1"/>
</dbReference>
<evidence type="ECO:0000259" key="11">
    <source>
        <dbReference type="PROSITE" id="PS51718"/>
    </source>
</evidence>
<dbReference type="Proteomes" id="UP000440578">
    <property type="component" value="Unassembled WGS sequence"/>
</dbReference>
<keyword evidence="13" id="KW-1185">Reference proteome</keyword>
<keyword evidence="4" id="KW-0547">Nucleotide-binding</keyword>
<evidence type="ECO:0000256" key="8">
    <source>
        <dbReference type="SAM" id="MobiDB-lite"/>
    </source>
</evidence>
<dbReference type="GO" id="GO:0003924">
    <property type="term" value="F:GTPase activity"/>
    <property type="evidence" value="ECO:0007669"/>
    <property type="project" value="InterPro"/>
</dbReference>
<dbReference type="SUPFAM" id="SSF52540">
    <property type="entry name" value="P-loop containing nucleoside triphosphate hydrolases"/>
    <property type="match status" value="1"/>
</dbReference>
<dbReference type="PROSITE" id="PS51718">
    <property type="entry name" value="G_DYNAMIN_2"/>
    <property type="match status" value="1"/>
</dbReference>
<dbReference type="InterPro" id="IPR030381">
    <property type="entry name" value="G_DYNAMIN_dom"/>
</dbReference>
<gene>
    <name evidence="12" type="primary">shi_1</name>
    <name evidence="12" type="ORF">FJT64_027816</name>
</gene>
<dbReference type="SMART" id="SM00302">
    <property type="entry name" value="GED"/>
    <property type="match status" value="1"/>
</dbReference>
<dbReference type="InterPro" id="IPR020850">
    <property type="entry name" value="GED_dom"/>
</dbReference>
<keyword evidence="3" id="KW-0963">Cytoplasm</keyword>
<feature type="region of interest" description="Disordered" evidence="8">
    <location>
        <begin position="563"/>
        <end position="631"/>
    </location>
</feature>
<dbReference type="Pfam" id="PF00169">
    <property type="entry name" value="PH"/>
    <property type="match status" value="1"/>
</dbReference>
<evidence type="ECO:0000259" key="9">
    <source>
        <dbReference type="PROSITE" id="PS50003"/>
    </source>
</evidence>
<evidence type="ECO:0000313" key="13">
    <source>
        <dbReference type="Proteomes" id="UP000440578"/>
    </source>
</evidence>
<dbReference type="CDD" id="cd01256">
    <property type="entry name" value="PH_dynamin"/>
    <property type="match status" value="1"/>
</dbReference>
<dbReference type="Pfam" id="PF02212">
    <property type="entry name" value="GED"/>
    <property type="match status" value="1"/>
</dbReference>
<evidence type="ECO:0000256" key="3">
    <source>
        <dbReference type="ARBA" id="ARBA00022490"/>
    </source>
</evidence>
<proteinExistence type="predicted"/>
<evidence type="ECO:0000256" key="4">
    <source>
        <dbReference type="ARBA" id="ARBA00022741"/>
    </source>
</evidence>
<dbReference type="SMART" id="SM00233">
    <property type="entry name" value="PH"/>
    <property type="match status" value="1"/>
</dbReference>
<dbReference type="InterPro" id="IPR001849">
    <property type="entry name" value="PH_domain"/>
</dbReference>
<evidence type="ECO:0000256" key="6">
    <source>
        <dbReference type="ARBA" id="ARBA00023134"/>
    </source>
</evidence>
<dbReference type="PANTHER" id="PTHR11566">
    <property type="entry name" value="DYNAMIN"/>
    <property type="match status" value="1"/>
</dbReference>
<dbReference type="GO" id="GO:0005525">
    <property type="term" value="F:GTP binding"/>
    <property type="evidence" value="ECO:0007669"/>
    <property type="project" value="UniProtKB-KW"/>
</dbReference>
<dbReference type="InterPro" id="IPR003130">
    <property type="entry name" value="GED"/>
</dbReference>
<dbReference type="EC" id="3.6.5.5" evidence="2"/>
<dbReference type="Pfam" id="PF01031">
    <property type="entry name" value="Dynamin_M"/>
    <property type="match status" value="1"/>
</dbReference>
<feature type="compositionally biased region" description="Pro residues" evidence="8">
    <location>
        <begin position="611"/>
        <end position="631"/>
    </location>
</feature>
<feature type="domain" description="GED" evidence="10">
    <location>
        <begin position="459"/>
        <end position="550"/>
    </location>
</feature>
<dbReference type="GO" id="GO:0005874">
    <property type="term" value="C:microtubule"/>
    <property type="evidence" value="ECO:0007669"/>
    <property type="project" value="TreeGrafter"/>
</dbReference>
<dbReference type="PANTHER" id="PTHR11566:SF212">
    <property type="entry name" value="DYNAMIN"/>
    <property type="match status" value="1"/>
</dbReference>
<dbReference type="SUPFAM" id="SSF50729">
    <property type="entry name" value="PH domain-like"/>
    <property type="match status" value="1"/>
</dbReference>
<comment type="caution">
    <text evidence="12">The sequence shown here is derived from an EMBL/GenBank/DDBJ whole genome shotgun (WGS) entry which is preliminary data.</text>
</comment>
<reference evidence="12 13" key="1">
    <citation type="submission" date="2019-07" db="EMBL/GenBank/DDBJ databases">
        <title>Draft genome assembly of a fouling barnacle, Amphibalanus amphitrite (Darwin, 1854): The first reference genome for Thecostraca.</title>
        <authorList>
            <person name="Kim W."/>
        </authorList>
    </citation>
    <scope>NUCLEOTIDE SEQUENCE [LARGE SCALE GENOMIC DNA]</scope>
    <source>
        <strain evidence="12">SNU_AA5</strain>
        <tissue evidence="12">Soma without cirri and trophi</tissue>
    </source>
</reference>
<dbReference type="GO" id="GO:0016185">
    <property type="term" value="P:synaptic vesicle budding from presynaptic endocytic zone membrane"/>
    <property type="evidence" value="ECO:0007669"/>
    <property type="project" value="TreeGrafter"/>
</dbReference>
<feature type="domain" description="Dynamin-type G" evidence="11">
    <location>
        <begin position="1"/>
        <end position="99"/>
    </location>
</feature>
<dbReference type="AlphaFoldDB" id="A0A6A4W921"/>
<dbReference type="InterPro" id="IPR011993">
    <property type="entry name" value="PH-like_dom_sf"/>
</dbReference>
<comment type="subcellular location">
    <subcellularLocation>
        <location evidence="1">Cytoplasm</location>
        <location evidence="1">Cytoskeleton</location>
    </subcellularLocation>
</comment>
<evidence type="ECO:0000259" key="10">
    <source>
        <dbReference type="PROSITE" id="PS51388"/>
    </source>
</evidence>
<dbReference type="OrthoDB" id="5061070at2759"/>